<dbReference type="EMBL" id="UOEW01000214">
    <property type="protein sequence ID" value="VAW38893.1"/>
    <property type="molecule type" value="Genomic_DNA"/>
</dbReference>
<name>A0A3B0VF33_9ZZZZ</name>
<dbReference type="PROSITE" id="PS50943">
    <property type="entry name" value="HTH_CROC1"/>
    <property type="match status" value="1"/>
</dbReference>
<dbReference type="Gene3D" id="1.10.260.40">
    <property type="entry name" value="lambda repressor-like DNA-binding domains"/>
    <property type="match status" value="1"/>
</dbReference>
<sequence length="60" mass="7101">MSGITKETIRALRDRLELSQEEFAMKISVSPQTISRWERGVSRPHRMFIRKIIELENESI</sequence>
<dbReference type="AlphaFoldDB" id="A0A3B0VF33"/>
<dbReference type="InterPro" id="IPR010982">
    <property type="entry name" value="Lambda_DNA-bd_dom_sf"/>
</dbReference>
<gene>
    <name evidence="2" type="ORF">MNBD_GAMMA01-1297</name>
</gene>
<dbReference type="Pfam" id="PF01381">
    <property type="entry name" value="HTH_3"/>
    <property type="match status" value="1"/>
</dbReference>
<dbReference type="CDD" id="cd00093">
    <property type="entry name" value="HTH_XRE"/>
    <property type="match status" value="1"/>
</dbReference>
<accession>A0A3B0VF33</accession>
<proteinExistence type="predicted"/>
<organism evidence="2">
    <name type="scientific">hydrothermal vent metagenome</name>
    <dbReference type="NCBI Taxonomy" id="652676"/>
    <lineage>
        <taxon>unclassified sequences</taxon>
        <taxon>metagenomes</taxon>
        <taxon>ecological metagenomes</taxon>
    </lineage>
</organism>
<dbReference type="GO" id="GO:0003677">
    <property type="term" value="F:DNA binding"/>
    <property type="evidence" value="ECO:0007669"/>
    <property type="project" value="InterPro"/>
</dbReference>
<dbReference type="SMART" id="SM00530">
    <property type="entry name" value="HTH_XRE"/>
    <property type="match status" value="1"/>
</dbReference>
<feature type="domain" description="HTH cro/C1-type" evidence="1">
    <location>
        <begin position="9"/>
        <end position="44"/>
    </location>
</feature>
<protein>
    <recommendedName>
        <fullName evidence="1">HTH cro/C1-type domain-containing protein</fullName>
    </recommendedName>
</protein>
<evidence type="ECO:0000259" key="1">
    <source>
        <dbReference type="PROSITE" id="PS50943"/>
    </source>
</evidence>
<dbReference type="SUPFAM" id="SSF47413">
    <property type="entry name" value="lambda repressor-like DNA-binding domains"/>
    <property type="match status" value="1"/>
</dbReference>
<evidence type="ECO:0000313" key="2">
    <source>
        <dbReference type="EMBL" id="VAW38893.1"/>
    </source>
</evidence>
<dbReference type="InterPro" id="IPR001387">
    <property type="entry name" value="Cro/C1-type_HTH"/>
</dbReference>
<reference evidence="2" key="1">
    <citation type="submission" date="2018-06" db="EMBL/GenBank/DDBJ databases">
        <authorList>
            <person name="Zhirakovskaya E."/>
        </authorList>
    </citation>
    <scope>NUCLEOTIDE SEQUENCE</scope>
</reference>